<protein>
    <submittedName>
        <fullName evidence="1">Rrf2 family protein</fullName>
    </submittedName>
</protein>
<dbReference type="AlphaFoldDB" id="A0A7Y9NKV7"/>
<organism evidence="1 2">
    <name type="scientific">Tunturiibacter lichenicola</name>
    <dbReference type="NCBI Taxonomy" id="2051959"/>
    <lineage>
        <taxon>Bacteria</taxon>
        <taxon>Pseudomonadati</taxon>
        <taxon>Acidobacteriota</taxon>
        <taxon>Terriglobia</taxon>
        <taxon>Terriglobales</taxon>
        <taxon>Acidobacteriaceae</taxon>
        <taxon>Tunturiibacter</taxon>
    </lineage>
</organism>
<dbReference type="PROSITE" id="PS51197">
    <property type="entry name" value="HTH_RRF2_2"/>
    <property type="match status" value="1"/>
</dbReference>
<evidence type="ECO:0000313" key="1">
    <source>
        <dbReference type="EMBL" id="NYF51097.1"/>
    </source>
</evidence>
<dbReference type="InterPro" id="IPR036390">
    <property type="entry name" value="WH_DNA-bd_sf"/>
</dbReference>
<accession>A0A7Y9NKV7</accession>
<dbReference type="Proteomes" id="UP000534186">
    <property type="component" value="Unassembled WGS sequence"/>
</dbReference>
<dbReference type="InterPro" id="IPR000944">
    <property type="entry name" value="Tscrpt_reg_Rrf2"/>
</dbReference>
<dbReference type="InterPro" id="IPR036388">
    <property type="entry name" value="WH-like_DNA-bd_sf"/>
</dbReference>
<gene>
    <name evidence="1" type="ORF">HDF12_001462</name>
</gene>
<sequence>MATSTRFVLAIHVLTSLAITDGKPMRSEDLAFSVQTNATFIRSLLSRLQEAGLTTSQLGTGGGALLAKPSAKIRLLDVYRAVEDREVFAYHRQGPNESCVVGKNIQQAIRPSLDQATQALERKLGGVTIADIAQEVARLGKFTIPWSGC</sequence>
<dbReference type="Gene3D" id="1.10.10.10">
    <property type="entry name" value="Winged helix-like DNA-binding domain superfamily/Winged helix DNA-binding domain"/>
    <property type="match status" value="1"/>
</dbReference>
<comment type="caution">
    <text evidence="1">The sequence shown here is derived from an EMBL/GenBank/DDBJ whole genome shotgun (WGS) entry which is preliminary data.</text>
</comment>
<dbReference type="PANTHER" id="PTHR33221:SF15">
    <property type="entry name" value="HTH-TYPE TRANSCRIPTIONAL REGULATOR YWGB-RELATED"/>
    <property type="match status" value="1"/>
</dbReference>
<dbReference type="GO" id="GO:0005829">
    <property type="term" value="C:cytosol"/>
    <property type="evidence" value="ECO:0007669"/>
    <property type="project" value="TreeGrafter"/>
</dbReference>
<dbReference type="PANTHER" id="PTHR33221">
    <property type="entry name" value="WINGED HELIX-TURN-HELIX TRANSCRIPTIONAL REGULATOR, RRF2 FAMILY"/>
    <property type="match status" value="1"/>
</dbReference>
<reference evidence="1 2" key="1">
    <citation type="submission" date="2020-07" db="EMBL/GenBank/DDBJ databases">
        <title>Genomic Encyclopedia of Type Strains, Phase IV (KMG-V): Genome sequencing to study the core and pangenomes of soil and plant-associated prokaryotes.</title>
        <authorList>
            <person name="Whitman W."/>
        </authorList>
    </citation>
    <scope>NUCLEOTIDE SEQUENCE [LARGE SCALE GENOMIC DNA]</scope>
    <source>
        <strain evidence="1 2">M8UP30</strain>
    </source>
</reference>
<dbReference type="EMBL" id="JACCCV010000001">
    <property type="protein sequence ID" value="NYF51097.1"/>
    <property type="molecule type" value="Genomic_DNA"/>
</dbReference>
<dbReference type="SUPFAM" id="SSF46785">
    <property type="entry name" value="Winged helix' DNA-binding domain"/>
    <property type="match status" value="1"/>
</dbReference>
<evidence type="ECO:0000313" key="2">
    <source>
        <dbReference type="Proteomes" id="UP000534186"/>
    </source>
</evidence>
<dbReference type="Pfam" id="PF02082">
    <property type="entry name" value="Rrf2"/>
    <property type="match status" value="1"/>
</dbReference>
<dbReference type="GO" id="GO:0003700">
    <property type="term" value="F:DNA-binding transcription factor activity"/>
    <property type="evidence" value="ECO:0007669"/>
    <property type="project" value="TreeGrafter"/>
</dbReference>
<proteinExistence type="predicted"/>
<name>A0A7Y9NKV7_9BACT</name>